<keyword evidence="1" id="KW-0560">Oxidoreductase</keyword>
<dbReference type="AlphaFoldDB" id="A0A7V3ZTP8"/>
<organism evidence="4">
    <name type="scientific">candidate division WOR-3 bacterium</name>
    <dbReference type="NCBI Taxonomy" id="2052148"/>
    <lineage>
        <taxon>Bacteria</taxon>
        <taxon>Bacteria division WOR-3</taxon>
    </lineage>
</organism>
<dbReference type="CDD" id="cd07034">
    <property type="entry name" value="TPP_PYR_PFOR_IOR-alpha_like"/>
    <property type="match status" value="1"/>
</dbReference>
<gene>
    <name evidence="4" type="primary">porA</name>
    <name evidence="4" type="ORF">ENU72_03705</name>
</gene>
<sequence>MKNFIKHALTGNEAAAYAMKQINPDVVAAYPITPATEIVQIFSKYVADGEVDTEFVPVESEHSAMSVCIGASAAGARVMTATASQGLALMHEMLYIASGLRLPIVMVVGNRALSAPINIHGDHSDTMGSRDSGWIQFYCENANEVYHTTIMAVKIAERANLPCMVCMDGFIITHGMEVVETLSDEDVREFLGKREPLYNLLDVKNPITVGPLDLFDFYFEHKRSQAEAMLKSKRVIAEVVRDYNTRFGTDFPDFVEEYETKDADFLIISMSSAAGTIKEAIDIKREEGIKVGLLRVKTFRPFPYEILREKIKGFKAIGIMDRAESFSTMGGPLSIEIKASLYPLEKRPSAIDFIFGLGGREFTLEDAFKVIEITKKLYEGEKLPEFMYIGLKGE</sequence>
<accession>A0A7V3ZTP8</accession>
<name>A0A7V3ZTP8_UNCW3</name>
<dbReference type="GO" id="GO:0016903">
    <property type="term" value="F:oxidoreductase activity, acting on the aldehyde or oxo group of donors"/>
    <property type="evidence" value="ECO:0007669"/>
    <property type="project" value="UniProtKB-ARBA"/>
</dbReference>
<dbReference type="GO" id="GO:0019752">
    <property type="term" value="P:carboxylic acid metabolic process"/>
    <property type="evidence" value="ECO:0007669"/>
    <property type="project" value="UniProtKB-ARBA"/>
</dbReference>
<dbReference type="Gene3D" id="3.40.50.920">
    <property type="match status" value="1"/>
</dbReference>
<dbReference type="Pfam" id="PF01855">
    <property type="entry name" value="POR_N"/>
    <property type="match status" value="1"/>
</dbReference>
<dbReference type="InterPro" id="IPR033412">
    <property type="entry name" value="PFOR_II"/>
</dbReference>
<comment type="caution">
    <text evidence="4">The sequence shown here is derived from an EMBL/GenBank/DDBJ whole genome shotgun (WGS) entry which is preliminary data.</text>
</comment>
<dbReference type="Pfam" id="PF17147">
    <property type="entry name" value="PFOR_II"/>
    <property type="match status" value="1"/>
</dbReference>
<protein>
    <submittedName>
        <fullName evidence="4">Pyruvate ferredoxin oxidoreductase</fullName>
    </submittedName>
</protein>
<dbReference type="PANTHER" id="PTHR32154">
    <property type="entry name" value="PYRUVATE-FLAVODOXIN OXIDOREDUCTASE-RELATED"/>
    <property type="match status" value="1"/>
</dbReference>
<reference evidence="4" key="1">
    <citation type="journal article" date="2020" name="mSystems">
        <title>Genome- and Community-Level Interaction Insights into Carbon Utilization and Element Cycling Functions of Hydrothermarchaeota in Hydrothermal Sediment.</title>
        <authorList>
            <person name="Zhou Z."/>
            <person name="Liu Y."/>
            <person name="Xu W."/>
            <person name="Pan J."/>
            <person name="Luo Z.H."/>
            <person name="Li M."/>
        </authorList>
    </citation>
    <scope>NUCLEOTIDE SEQUENCE [LARGE SCALE GENOMIC DNA]</scope>
    <source>
        <strain evidence="4">SpSt-695</strain>
    </source>
</reference>
<evidence type="ECO:0000256" key="1">
    <source>
        <dbReference type="ARBA" id="ARBA00023002"/>
    </source>
</evidence>
<dbReference type="InterPro" id="IPR029061">
    <property type="entry name" value="THDP-binding"/>
</dbReference>
<dbReference type="SUPFAM" id="SSF52518">
    <property type="entry name" value="Thiamin diphosphate-binding fold (THDP-binding)"/>
    <property type="match status" value="1"/>
</dbReference>
<evidence type="ECO:0000313" key="4">
    <source>
        <dbReference type="EMBL" id="HGK54110.1"/>
    </source>
</evidence>
<evidence type="ECO:0000259" key="3">
    <source>
        <dbReference type="Pfam" id="PF17147"/>
    </source>
</evidence>
<keyword evidence="4" id="KW-0670">Pyruvate</keyword>
<dbReference type="InterPro" id="IPR002880">
    <property type="entry name" value="Pyrv_Fd/Flavodoxin_OxRdtase_N"/>
</dbReference>
<dbReference type="GO" id="GO:0006979">
    <property type="term" value="P:response to oxidative stress"/>
    <property type="evidence" value="ECO:0007669"/>
    <property type="project" value="TreeGrafter"/>
</dbReference>
<dbReference type="SUPFAM" id="SSF52922">
    <property type="entry name" value="TK C-terminal domain-like"/>
    <property type="match status" value="1"/>
</dbReference>
<dbReference type="Gene3D" id="3.40.50.970">
    <property type="match status" value="1"/>
</dbReference>
<dbReference type="InterPro" id="IPR050722">
    <property type="entry name" value="Pyruvate:ferred/Flavod_OxRd"/>
</dbReference>
<dbReference type="InterPro" id="IPR009014">
    <property type="entry name" value="Transketo_C/PFOR_II"/>
</dbReference>
<proteinExistence type="predicted"/>
<dbReference type="FunFam" id="3.40.50.970:FF:000012">
    <property type="entry name" value="Pyruvate:ferredoxin (Flavodoxin) oxidoreductase"/>
    <property type="match status" value="1"/>
</dbReference>
<feature type="domain" description="Pyruvate flavodoxin/ferredoxin oxidoreductase pyrimidine binding" evidence="2">
    <location>
        <begin position="18"/>
        <end position="239"/>
    </location>
</feature>
<feature type="domain" description="Pyruvate:ferredoxin oxidoreductase core" evidence="3">
    <location>
        <begin position="263"/>
        <end position="366"/>
    </location>
</feature>
<dbReference type="EMBL" id="DTDP01000170">
    <property type="protein sequence ID" value="HGK54110.1"/>
    <property type="molecule type" value="Genomic_DNA"/>
</dbReference>
<evidence type="ECO:0000259" key="2">
    <source>
        <dbReference type="Pfam" id="PF01855"/>
    </source>
</evidence>
<dbReference type="FunFam" id="3.40.50.920:FF:000010">
    <property type="entry name" value="Pyruvate ferredoxin oxidoreductase, alpha subunit"/>
    <property type="match status" value="1"/>
</dbReference>
<dbReference type="PANTHER" id="PTHR32154:SF0">
    <property type="entry name" value="PYRUVATE-FLAVODOXIN OXIDOREDUCTASE-RELATED"/>
    <property type="match status" value="1"/>
</dbReference>